<organism evidence="3">
    <name type="scientific">Nippostrongylus brasiliensis</name>
    <name type="common">Rat hookworm</name>
    <dbReference type="NCBI Taxonomy" id="27835"/>
    <lineage>
        <taxon>Eukaryota</taxon>
        <taxon>Metazoa</taxon>
        <taxon>Ecdysozoa</taxon>
        <taxon>Nematoda</taxon>
        <taxon>Chromadorea</taxon>
        <taxon>Rhabditida</taxon>
        <taxon>Rhabditina</taxon>
        <taxon>Rhabditomorpha</taxon>
        <taxon>Strongyloidea</taxon>
        <taxon>Heligmosomidae</taxon>
        <taxon>Nippostrongylus</taxon>
    </lineage>
</organism>
<dbReference type="Proteomes" id="UP000271162">
    <property type="component" value="Unassembled WGS sequence"/>
</dbReference>
<evidence type="ECO:0000313" key="1">
    <source>
        <dbReference type="EMBL" id="VDL81590.1"/>
    </source>
</evidence>
<keyword evidence="2" id="KW-1185">Reference proteome</keyword>
<proteinExistence type="predicted"/>
<reference evidence="1 2" key="2">
    <citation type="submission" date="2018-11" db="EMBL/GenBank/DDBJ databases">
        <authorList>
            <consortium name="Pathogen Informatics"/>
        </authorList>
    </citation>
    <scope>NUCLEOTIDE SEQUENCE [LARGE SCALE GENOMIC DNA]</scope>
</reference>
<evidence type="ECO:0000313" key="2">
    <source>
        <dbReference type="Proteomes" id="UP000271162"/>
    </source>
</evidence>
<gene>
    <name evidence="1" type="ORF">NBR_LOCUS17870</name>
</gene>
<reference evidence="3" key="1">
    <citation type="submission" date="2017-02" db="UniProtKB">
        <authorList>
            <consortium name="WormBaseParasite"/>
        </authorList>
    </citation>
    <scope>IDENTIFICATION</scope>
</reference>
<sequence length="271" mass="30506">MRRRLAWKGDLRAYTDGVEKTVQSLIKRGKGGKITGIGFARTSHGTSVGYGSVVTPDLSGWSGICADCQDVVLAKAPVNVGSVAIITVPGSVYRNIPQWNLQKRLSDFSTFGVRLYRIFDVDTYNSQLLDDESGCLRFKEAMARPEFQAINKQDLYKTDRRILVLPRSLTCFTQVRDVPVLHTRIVTSTVFGSEKKVLLPAATILNGQIVVQRGEEDEFTRWIQKTYPSMQMSSTDFFMEVENEEKAVPEKPKGAKKKVIFDEDKDFPNRL</sequence>
<accession>A0A0N4YLA1</accession>
<dbReference type="EMBL" id="UYSL01023026">
    <property type="protein sequence ID" value="VDL81590.1"/>
    <property type="molecule type" value="Genomic_DNA"/>
</dbReference>
<protein>
    <submittedName>
        <fullName evidence="3">UBX domain-containing protein</fullName>
    </submittedName>
</protein>
<dbReference type="WBParaSite" id="NBR_0001786901-mRNA-1">
    <property type="protein sequence ID" value="NBR_0001786901-mRNA-1"/>
    <property type="gene ID" value="NBR_0001786901"/>
</dbReference>
<dbReference type="AlphaFoldDB" id="A0A0N4YLA1"/>
<evidence type="ECO:0000313" key="3">
    <source>
        <dbReference type="WBParaSite" id="NBR_0001786901-mRNA-1"/>
    </source>
</evidence>
<name>A0A0N4YLA1_NIPBR</name>